<name>A0A0D5NFI4_9BACL</name>
<accession>A0A0D5NFI4</accession>
<dbReference type="Gene3D" id="3.40.50.850">
    <property type="entry name" value="Isochorismatase-like"/>
    <property type="match status" value="1"/>
</dbReference>
<sequence length="178" mass="19626">MNADTALLVIDVQVGMFPETDPVYAGEVLLERIRGLIAKARACAVPIIYVQHNEDVGEPLESNSPAWNIHPMIAPHVEDTIIQKYTPDSFHETNLQHELAGKGIKKLVLTGIQTDLCVNATCRRACTLGYEVIVAKDAHSTWSQGNLSAVEIINQYNDLFGTFAKTEESANIEFCTRS</sequence>
<comment type="similarity">
    <text evidence="1">Belongs to the isochorismatase family.</text>
</comment>
<dbReference type="PATRIC" id="fig|1126833.4.peg.490"/>
<organism evidence="4 5">
    <name type="scientific">Paenibacillus beijingensis</name>
    <dbReference type="NCBI Taxonomy" id="1126833"/>
    <lineage>
        <taxon>Bacteria</taxon>
        <taxon>Bacillati</taxon>
        <taxon>Bacillota</taxon>
        <taxon>Bacilli</taxon>
        <taxon>Bacillales</taxon>
        <taxon>Paenibacillaceae</taxon>
        <taxon>Paenibacillus</taxon>
    </lineage>
</organism>
<dbReference type="Pfam" id="PF00857">
    <property type="entry name" value="Isochorismatase"/>
    <property type="match status" value="1"/>
</dbReference>
<dbReference type="PANTHER" id="PTHR43540">
    <property type="entry name" value="PEROXYUREIDOACRYLATE/UREIDOACRYLATE AMIDOHYDROLASE-RELATED"/>
    <property type="match status" value="1"/>
</dbReference>
<evidence type="ECO:0000313" key="5">
    <source>
        <dbReference type="Proteomes" id="UP000032633"/>
    </source>
</evidence>
<dbReference type="PANTHER" id="PTHR43540:SF14">
    <property type="entry name" value="ISOCHORISMATASE"/>
    <property type="match status" value="1"/>
</dbReference>
<dbReference type="SUPFAM" id="SSF52499">
    <property type="entry name" value="Isochorismatase-like hydrolases"/>
    <property type="match status" value="1"/>
</dbReference>
<feature type="domain" description="Isochorismatase-like" evidence="3">
    <location>
        <begin position="5"/>
        <end position="146"/>
    </location>
</feature>
<keyword evidence="5" id="KW-1185">Reference proteome</keyword>
<dbReference type="STRING" id="1126833.VN24_02235"/>
<dbReference type="AlphaFoldDB" id="A0A0D5NFI4"/>
<dbReference type="CDD" id="cd01014">
    <property type="entry name" value="nicotinamidase_related"/>
    <property type="match status" value="1"/>
</dbReference>
<evidence type="ECO:0000256" key="2">
    <source>
        <dbReference type="ARBA" id="ARBA00022801"/>
    </source>
</evidence>
<reference evidence="5" key="2">
    <citation type="submission" date="2015-03" db="EMBL/GenBank/DDBJ databases">
        <title>Genome sequence of Paenibacillus beijingensis strain DSM 24997T.</title>
        <authorList>
            <person name="Kwak Y."/>
            <person name="Shin J.-H."/>
        </authorList>
    </citation>
    <scope>NUCLEOTIDE SEQUENCE [LARGE SCALE GENOMIC DNA]</scope>
    <source>
        <strain evidence="5">DSM 24997</strain>
    </source>
</reference>
<reference evidence="4 5" key="1">
    <citation type="journal article" date="2015" name="J. Biotechnol.">
        <title>Complete genome sequence of Paenibacillus beijingensis 7188(T) (=DSM 24997(T)), a novel rhizobacterium from jujube garden soil.</title>
        <authorList>
            <person name="Kwak Y."/>
            <person name="Shin J.H."/>
        </authorList>
    </citation>
    <scope>NUCLEOTIDE SEQUENCE [LARGE SCALE GENOMIC DNA]</scope>
    <source>
        <strain evidence="4 5">DSM 24997</strain>
    </source>
</reference>
<keyword evidence="2" id="KW-0378">Hydrolase</keyword>
<dbReference type="OrthoDB" id="9785724at2"/>
<dbReference type="EMBL" id="CP011058">
    <property type="protein sequence ID" value="AJY73663.1"/>
    <property type="molecule type" value="Genomic_DNA"/>
</dbReference>
<evidence type="ECO:0000256" key="1">
    <source>
        <dbReference type="ARBA" id="ARBA00006336"/>
    </source>
</evidence>
<proteinExistence type="inferred from homology"/>
<dbReference type="HOGENOM" id="CLU_068979_5_5_9"/>
<protein>
    <submittedName>
        <fullName evidence="4">Isochorismatase</fullName>
    </submittedName>
</protein>
<evidence type="ECO:0000259" key="3">
    <source>
        <dbReference type="Pfam" id="PF00857"/>
    </source>
</evidence>
<evidence type="ECO:0000313" key="4">
    <source>
        <dbReference type="EMBL" id="AJY73663.1"/>
    </source>
</evidence>
<dbReference type="GO" id="GO:0016787">
    <property type="term" value="F:hydrolase activity"/>
    <property type="evidence" value="ECO:0007669"/>
    <property type="project" value="UniProtKB-KW"/>
</dbReference>
<gene>
    <name evidence="4" type="ORF">VN24_02235</name>
</gene>
<dbReference type="RefSeq" id="WP_045669098.1">
    <property type="nucleotide sequence ID" value="NZ_CP011058.1"/>
</dbReference>
<dbReference type="InterPro" id="IPR050272">
    <property type="entry name" value="Isochorismatase-like_hydrls"/>
</dbReference>
<dbReference type="InterPro" id="IPR036380">
    <property type="entry name" value="Isochorismatase-like_sf"/>
</dbReference>
<dbReference type="InterPro" id="IPR000868">
    <property type="entry name" value="Isochorismatase-like_dom"/>
</dbReference>
<dbReference type="Proteomes" id="UP000032633">
    <property type="component" value="Chromosome"/>
</dbReference>
<dbReference type="KEGG" id="pbj:VN24_02235"/>